<organism evidence="3 4">
    <name type="scientific">Arthrobacter echini</name>
    <dbReference type="NCBI Taxonomy" id="1529066"/>
    <lineage>
        <taxon>Bacteria</taxon>
        <taxon>Bacillati</taxon>
        <taxon>Actinomycetota</taxon>
        <taxon>Actinomycetes</taxon>
        <taxon>Micrococcales</taxon>
        <taxon>Micrococcaceae</taxon>
        <taxon>Arthrobacter</taxon>
    </lineage>
</organism>
<evidence type="ECO:0000313" key="3">
    <source>
        <dbReference type="EMBL" id="THJ64731.1"/>
    </source>
</evidence>
<keyword evidence="4" id="KW-1185">Reference proteome</keyword>
<comment type="caution">
    <text evidence="3">The sequence shown here is derived from an EMBL/GenBank/DDBJ whole genome shotgun (WGS) entry which is preliminary data.</text>
</comment>
<dbReference type="GO" id="GO:0003677">
    <property type="term" value="F:DNA binding"/>
    <property type="evidence" value="ECO:0007669"/>
    <property type="project" value="UniProtKB-KW"/>
</dbReference>
<evidence type="ECO:0000256" key="1">
    <source>
        <dbReference type="ARBA" id="ARBA00023125"/>
    </source>
</evidence>
<dbReference type="SMART" id="SM00530">
    <property type="entry name" value="HTH_XRE"/>
    <property type="match status" value="1"/>
</dbReference>
<dbReference type="Gene3D" id="1.10.260.40">
    <property type="entry name" value="lambda repressor-like DNA-binding domains"/>
    <property type="match status" value="1"/>
</dbReference>
<dbReference type="SUPFAM" id="SSF47413">
    <property type="entry name" value="lambda repressor-like DNA-binding domains"/>
    <property type="match status" value="1"/>
</dbReference>
<dbReference type="CDD" id="cd00093">
    <property type="entry name" value="HTH_XRE"/>
    <property type="match status" value="1"/>
</dbReference>
<dbReference type="NCBIfam" id="TIGR02607">
    <property type="entry name" value="antidote_HigA"/>
    <property type="match status" value="1"/>
</dbReference>
<evidence type="ECO:0000259" key="2">
    <source>
        <dbReference type="PROSITE" id="PS50943"/>
    </source>
</evidence>
<dbReference type="RefSeq" id="WP_136455719.1">
    <property type="nucleotide sequence ID" value="NZ_SSWH01000019.1"/>
</dbReference>
<gene>
    <name evidence="3" type="primary">higA</name>
    <name evidence="3" type="ORF">E8P82_14255</name>
</gene>
<dbReference type="PROSITE" id="PS50943">
    <property type="entry name" value="HTH_CROC1"/>
    <property type="match status" value="1"/>
</dbReference>
<accession>A0A4S5E0B4</accession>
<proteinExistence type="predicted"/>
<dbReference type="PANTHER" id="PTHR36924:SF1">
    <property type="entry name" value="ANTITOXIN HIGA-1"/>
    <property type="match status" value="1"/>
</dbReference>
<protein>
    <submittedName>
        <fullName evidence="3">Addiction module antidote protein, HigA family</fullName>
    </submittedName>
</protein>
<dbReference type="AlphaFoldDB" id="A0A4S5E0B4"/>
<evidence type="ECO:0000313" key="4">
    <source>
        <dbReference type="Proteomes" id="UP000305233"/>
    </source>
</evidence>
<reference evidence="3 4" key="1">
    <citation type="submission" date="2019-04" db="EMBL/GenBank/DDBJ databases">
        <authorList>
            <person name="Liu Q."/>
            <person name="Xin Y.-H."/>
        </authorList>
    </citation>
    <scope>NUCLEOTIDE SEQUENCE [LARGE SCALE GENOMIC DNA]</scope>
    <source>
        <strain evidence="3 4">AM23</strain>
    </source>
</reference>
<dbReference type="InterPro" id="IPR013430">
    <property type="entry name" value="Toxin_antidote_HigA"/>
</dbReference>
<dbReference type="EMBL" id="SSWH01000019">
    <property type="protein sequence ID" value="THJ64731.1"/>
    <property type="molecule type" value="Genomic_DNA"/>
</dbReference>
<dbReference type="InterPro" id="IPR010982">
    <property type="entry name" value="Lambda_DNA-bd_dom_sf"/>
</dbReference>
<dbReference type="InterPro" id="IPR001387">
    <property type="entry name" value="Cro/C1-type_HTH"/>
</dbReference>
<dbReference type="OrthoDB" id="9794834at2"/>
<dbReference type="Pfam" id="PF01381">
    <property type="entry name" value="HTH_3"/>
    <property type="match status" value="1"/>
</dbReference>
<dbReference type="PANTHER" id="PTHR36924">
    <property type="entry name" value="ANTITOXIN HIGA-1"/>
    <property type="match status" value="1"/>
</dbReference>
<keyword evidence="1" id="KW-0238">DNA-binding</keyword>
<name>A0A4S5E0B4_9MICC</name>
<sequence length="357" mass="39542">MTITRAEAFPAGEFLADELDARGWTQAEFAEVLGRPPQFVSEIISGKKEITRESAAQIGAALGTSAEMWLNLQNAFYLWRQRQDSRAQNSLDEVRTRARMRELAPISTLVKRGFITSCSLSDQAEQLRLLYRMESLEDEPSLQLAARRVNQDEKLSPTQLAWVACVQSLAEKRTSVDYSHTRLLDLATRLSQEAKDPETFKTLPALFSECGVILVYVEAFASSKIDGCSLMVNEKPVIGLSGRGKRLDKVLFTLLHEIAHITRGDLDGSGLIVDDPDGPHTLGIEEAANHLARTWILPASLPPIPARIGGKWVTAVAQQMNVNPIVIIGQLQHLHALDWRTALVKGAPTVDRQLSSW</sequence>
<dbReference type="Proteomes" id="UP000305233">
    <property type="component" value="Unassembled WGS sequence"/>
</dbReference>
<feature type="domain" description="HTH cro/C1-type" evidence="2">
    <location>
        <begin position="15"/>
        <end position="69"/>
    </location>
</feature>